<dbReference type="Proteomes" id="UP000053236">
    <property type="component" value="Unassembled WGS sequence"/>
</dbReference>
<feature type="domain" description="FYVE-type" evidence="5">
    <location>
        <begin position="322"/>
        <end position="392"/>
    </location>
</feature>
<dbReference type="InterPro" id="IPR000306">
    <property type="entry name" value="Znf_FYVE"/>
</dbReference>
<dbReference type="PROSITE" id="PS50178">
    <property type="entry name" value="ZF_FYVE"/>
    <property type="match status" value="1"/>
</dbReference>
<evidence type="ECO:0000256" key="3">
    <source>
        <dbReference type="ARBA" id="ARBA00022833"/>
    </source>
</evidence>
<dbReference type="EMBL" id="KI675269">
    <property type="protein sequence ID" value="ETL30619.1"/>
    <property type="molecule type" value="Genomic_DNA"/>
</dbReference>
<keyword evidence="1" id="KW-0479">Metal-binding</keyword>
<accession>W2G2L6</accession>
<dbReference type="InterPro" id="IPR013083">
    <property type="entry name" value="Znf_RING/FYVE/PHD"/>
</dbReference>
<dbReference type="SUPFAM" id="SSF57903">
    <property type="entry name" value="FYVE/PHD zinc finger"/>
    <property type="match status" value="1"/>
</dbReference>
<dbReference type="Gene3D" id="3.30.40.10">
    <property type="entry name" value="Zinc/RING finger domain, C3HC4 (zinc finger)"/>
    <property type="match status" value="1"/>
</dbReference>
<dbReference type="PANTHER" id="PTHR13510:SF44">
    <property type="entry name" value="RABENOSYN-5"/>
    <property type="match status" value="1"/>
</dbReference>
<sequence length="544" mass="60557">DFSAQVTDFLTMVTSSSKTFAPVSLSAYQAGMLETLMKQQVQDALLAHSVQVAKENELDSGWRFVGSLGQLKTFKLRGSDSFSSTSLWATTLEKTTRSTACNLNDRSTIGGLTYNKRNRSSSWTRQTIDGVRSHEKSQSLQSFRTFGRVQGNYRDIVSVHHAANSADFVHQQKLLSPLAIDGAVLRTIRATKESYLGIKWLAENSLSGKRDVCFVETVGYTSDTKGKEVGFVAFASIDVPECPELGSVKLTRVRMKRTMLVIPTKDDPKATSEVFVMGATEASTTSNHYRLNMAILNDISLVIDSQNITRQPLALHKDWIPDESRPSCTICRRKFQFISRRRHHCRMCGDIICKTCYVNRFVCREEMENSRVADTSAVCRTKFCLRCIVSLRAIDKRLDDFTPQASKMLAFKVDALDISATETFEEFLELDSPDSTPCASSFFTFYKNNHGQFDTSKRTDVEFPWNTTADRKKTFAVVTVGGVGSLISLGSSKLRSSSISVDLPHSGSYTRLRGLSRLSRCNSVTDLFDNKVVGSNNGSSIVLI</sequence>
<dbReference type="InterPro" id="IPR052727">
    <property type="entry name" value="Rab4/Rab5_effector"/>
</dbReference>
<dbReference type="VEuPathDB" id="FungiDB:PPTG_16518"/>
<evidence type="ECO:0000313" key="7">
    <source>
        <dbReference type="EMBL" id="ETL30619.1"/>
    </source>
</evidence>
<keyword evidence="2 4" id="KW-0863">Zinc-finger</keyword>
<dbReference type="Pfam" id="PF01363">
    <property type="entry name" value="FYVE"/>
    <property type="match status" value="1"/>
</dbReference>
<keyword evidence="3" id="KW-0862">Zinc</keyword>
<evidence type="ECO:0000256" key="1">
    <source>
        <dbReference type="ARBA" id="ARBA00022723"/>
    </source>
</evidence>
<reference evidence="7" key="2">
    <citation type="submission" date="2013-11" db="EMBL/GenBank/DDBJ databases">
        <title>The Genome Sequence of Phytophthora parasitica CJ05E6.</title>
        <authorList>
            <consortium name="The Broad Institute Genomics Platform"/>
            <person name="Russ C."/>
            <person name="Tyler B."/>
            <person name="Panabieres F."/>
            <person name="Shan W."/>
            <person name="Tripathy S."/>
            <person name="Grunwald N."/>
            <person name="Machado M."/>
            <person name="Johnson C.S."/>
            <person name="Arredondo F."/>
            <person name="Hong C."/>
            <person name="Coffey M."/>
            <person name="Young S.K."/>
            <person name="Zeng Q."/>
            <person name="Gargeya S."/>
            <person name="Fitzgerald M."/>
            <person name="Abouelleil A."/>
            <person name="Alvarado L."/>
            <person name="Chapman S.B."/>
            <person name="Gainer-Dewar J."/>
            <person name="Goldberg J."/>
            <person name="Griggs A."/>
            <person name="Gujja S."/>
            <person name="Hansen M."/>
            <person name="Howarth C."/>
            <person name="Imamovic A."/>
            <person name="Ireland A."/>
            <person name="Larimer J."/>
            <person name="McCowan C."/>
            <person name="Murphy C."/>
            <person name="Pearson M."/>
            <person name="Poon T.W."/>
            <person name="Priest M."/>
            <person name="Roberts A."/>
            <person name="Saif S."/>
            <person name="Shea T."/>
            <person name="Sykes S."/>
            <person name="Wortman J."/>
            <person name="Nusbaum C."/>
            <person name="Birren B."/>
        </authorList>
    </citation>
    <scope>NUCLEOTIDE SEQUENCE [LARGE SCALE GENOMIC DNA]</scope>
    <source>
        <strain evidence="7">CJ05E6</strain>
    </source>
</reference>
<dbReference type="Proteomes" id="UP000053864">
    <property type="component" value="Unassembled WGS sequence"/>
</dbReference>
<dbReference type="GO" id="GO:0008270">
    <property type="term" value="F:zinc ion binding"/>
    <property type="evidence" value="ECO:0007669"/>
    <property type="project" value="UniProtKB-KW"/>
</dbReference>
<reference evidence="6" key="1">
    <citation type="submission" date="2013-11" db="EMBL/GenBank/DDBJ databases">
        <title>The Genome Sequence of Phytophthora parasitica CJ02B3.</title>
        <authorList>
            <consortium name="The Broad Institute Genomics Platform"/>
            <person name="Russ C."/>
            <person name="Tyler B."/>
            <person name="Panabieres F."/>
            <person name="Shan W."/>
            <person name="Tripathy S."/>
            <person name="Grunwald N."/>
            <person name="Machado M."/>
            <person name="Johnson C.S."/>
            <person name="Arredondo F."/>
            <person name="Hong C."/>
            <person name="Coffey M."/>
            <person name="Young S.K."/>
            <person name="Zeng Q."/>
            <person name="Gargeya S."/>
            <person name="Fitzgerald M."/>
            <person name="Abouelleil A."/>
            <person name="Alvarado L."/>
            <person name="Chapman S.B."/>
            <person name="Gainer-Dewar J."/>
            <person name="Goldberg J."/>
            <person name="Griggs A."/>
            <person name="Gujja S."/>
            <person name="Hansen M."/>
            <person name="Howarth C."/>
            <person name="Imamovic A."/>
            <person name="Ireland A."/>
            <person name="Larimer J."/>
            <person name="McCowan C."/>
            <person name="Murphy C."/>
            <person name="Pearson M."/>
            <person name="Poon T.W."/>
            <person name="Priest M."/>
            <person name="Roberts A."/>
            <person name="Saif S."/>
            <person name="Shea T."/>
            <person name="Sykes S."/>
            <person name="Wortman J."/>
            <person name="Nusbaum C."/>
            <person name="Birren B."/>
        </authorList>
    </citation>
    <scope>NUCLEOTIDE SEQUENCE [LARGE SCALE GENOMIC DNA]</scope>
    <source>
        <strain evidence="6">CJ02B3</strain>
    </source>
</reference>
<feature type="non-terminal residue" evidence="6">
    <location>
        <position position="1"/>
    </location>
</feature>
<evidence type="ECO:0000259" key="5">
    <source>
        <dbReference type="PROSITE" id="PS50178"/>
    </source>
</evidence>
<dbReference type="EMBL" id="KI688489">
    <property type="protein sequence ID" value="ETK77184.1"/>
    <property type="molecule type" value="Genomic_DNA"/>
</dbReference>
<protein>
    <recommendedName>
        <fullName evidence="5">FYVE-type domain-containing protein</fullName>
    </recommendedName>
</protein>
<gene>
    <name evidence="6" type="ORF">L915_16544</name>
    <name evidence="7" type="ORF">L916_16446</name>
</gene>
<proteinExistence type="predicted"/>
<name>W2G2L6_PHYNI</name>
<dbReference type="AlphaFoldDB" id="W2G2L6"/>
<evidence type="ECO:0000313" key="6">
    <source>
        <dbReference type="EMBL" id="ETK77184.1"/>
    </source>
</evidence>
<dbReference type="PANTHER" id="PTHR13510">
    <property type="entry name" value="FYVE-FINGER-CONTAINING RAB5 EFFECTOR PROTEIN RABENOSYN-5-RELATED"/>
    <property type="match status" value="1"/>
</dbReference>
<evidence type="ECO:0000256" key="4">
    <source>
        <dbReference type="PROSITE-ProRule" id="PRU00091"/>
    </source>
</evidence>
<organism evidence="6">
    <name type="scientific">Phytophthora nicotianae</name>
    <name type="common">Potato buckeye rot agent</name>
    <name type="synonym">Phytophthora parasitica</name>
    <dbReference type="NCBI Taxonomy" id="4792"/>
    <lineage>
        <taxon>Eukaryota</taxon>
        <taxon>Sar</taxon>
        <taxon>Stramenopiles</taxon>
        <taxon>Oomycota</taxon>
        <taxon>Peronosporomycetes</taxon>
        <taxon>Peronosporales</taxon>
        <taxon>Peronosporaceae</taxon>
        <taxon>Phytophthora</taxon>
    </lineage>
</organism>
<evidence type="ECO:0000256" key="2">
    <source>
        <dbReference type="ARBA" id="ARBA00022771"/>
    </source>
</evidence>
<dbReference type="InterPro" id="IPR017455">
    <property type="entry name" value="Znf_FYVE-rel"/>
</dbReference>
<dbReference type="InterPro" id="IPR011011">
    <property type="entry name" value="Znf_FYVE_PHD"/>
</dbReference>
<dbReference type="SMART" id="SM00064">
    <property type="entry name" value="FYVE"/>
    <property type="match status" value="1"/>
</dbReference>